<dbReference type="GO" id="GO:0003677">
    <property type="term" value="F:DNA binding"/>
    <property type="evidence" value="ECO:0007669"/>
    <property type="project" value="UniProtKB-UniRule"/>
</dbReference>
<keyword evidence="2" id="KW-0539">Nucleus</keyword>
<dbReference type="SUPFAM" id="SSF47095">
    <property type="entry name" value="HMG-box"/>
    <property type="match status" value="2"/>
</dbReference>
<dbReference type="AlphaFoldDB" id="A0A166IWC7"/>
<accession>A0A166IWC7</accession>
<evidence type="ECO:0000259" key="4">
    <source>
        <dbReference type="PROSITE" id="PS50118"/>
    </source>
</evidence>
<organism evidence="5">
    <name type="scientific">Dastarcus helophoroides</name>
    <dbReference type="NCBI Taxonomy" id="1169899"/>
    <lineage>
        <taxon>Eukaryota</taxon>
        <taxon>Metazoa</taxon>
        <taxon>Ecdysozoa</taxon>
        <taxon>Arthropoda</taxon>
        <taxon>Hexapoda</taxon>
        <taxon>Insecta</taxon>
        <taxon>Pterygota</taxon>
        <taxon>Neoptera</taxon>
        <taxon>Endopterygota</taxon>
        <taxon>Coleoptera</taxon>
        <taxon>Polyphaga</taxon>
        <taxon>Cucujiformia</taxon>
        <taxon>Coccinelloidea</taxon>
        <taxon>Bothrideridae</taxon>
        <taxon>Dastarcus</taxon>
    </lineage>
</organism>
<dbReference type="PANTHER" id="PTHR48112:SF22">
    <property type="entry name" value="MITOCHONDRIAL TRANSCRIPTION FACTOR A, ISOFORM B"/>
    <property type="match status" value="1"/>
</dbReference>
<feature type="compositionally biased region" description="Basic residues" evidence="3">
    <location>
        <begin position="143"/>
        <end position="152"/>
    </location>
</feature>
<dbReference type="InterPro" id="IPR050342">
    <property type="entry name" value="HMGB"/>
</dbReference>
<feature type="domain" description="HMG box" evidence="4">
    <location>
        <begin position="54"/>
        <end position="122"/>
    </location>
</feature>
<evidence type="ECO:0000256" key="2">
    <source>
        <dbReference type="PROSITE-ProRule" id="PRU00267"/>
    </source>
</evidence>
<name>A0A166IWC7_9CUCU</name>
<dbReference type="Gene3D" id="1.10.30.10">
    <property type="entry name" value="High mobility group box domain"/>
    <property type="match status" value="2"/>
</dbReference>
<dbReference type="SMART" id="SM00398">
    <property type="entry name" value="HMG"/>
    <property type="match status" value="2"/>
</dbReference>
<feature type="domain" description="HMG box" evidence="4">
    <location>
        <begin position="159"/>
        <end position="222"/>
    </location>
</feature>
<proteinExistence type="evidence at transcript level"/>
<dbReference type="InterPro" id="IPR036910">
    <property type="entry name" value="HMG_box_dom_sf"/>
</dbReference>
<sequence length="269" mass="31362">MLAQSLFFKTISNIGNCMITNNRLITWSLPSTQLVSLKHTASHKVAELNIPEKPKRPLTPYMRFVKANKAELLKQQPDSKQSELVKLSALKWKTVDPSLKEKYEAEYKSENEAYARLYLAYTAKLTDEQKQALKELSLEKRSNKQKRVMRKKNKEEGKPKKPLTPHMQYMMDLAKQENKKIPELMKEIKDRFHALSEIEKQKYEIKYKTEKEKFDKDLKAWEEKMISEGKTELVRQATLIEKSSATQSKVPSVFKVAKAKVPQKKVKSE</sequence>
<evidence type="ECO:0000256" key="1">
    <source>
        <dbReference type="ARBA" id="ARBA00023125"/>
    </source>
</evidence>
<dbReference type="EMBL" id="KU364383">
    <property type="protein sequence ID" value="ANA11557.1"/>
    <property type="molecule type" value="mRNA"/>
</dbReference>
<dbReference type="PROSITE" id="PS50118">
    <property type="entry name" value="HMG_BOX_2"/>
    <property type="match status" value="2"/>
</dbReference>
<protein>
    <submittedName>
        <fullName evidence="5">Mitochondrial transcription factor A</fullName>
    </submittedName>
</protein>
<feature type="region of interest" description="Disordered" evidence="3">
    <location>
        <begin position="136"/>
        <end position="164"/>
    </location>
</feature>
<feature type="DNA-binding region" description="HMG box" evidence="2">
    <location>
        <begin position="54"/>
        <end position="122"/>
    </location>
</feature>
<dbReference type="InterPro" id="IPR009071">
    <property type="entry name" value="HMG_box_dom"/>
</dbReference>
<dbReference type="Pfam" id="PF00505">
    <property type="entry name" value="HMG_box"/>
    <property type="match status" value="1"/>
</dbReference>
<reference evidence="5" key="1">
    <citation type="submission" date="2015-12" db="EMBL/GenBank/DDBJ databases">
        <title>The bioinformatics and qPCR expression analyses of PGC1-a, NRF1, mtTFA, COX1 and ATP6 gene in Dastarcus helophoroides.</title>
        <authorList>
            <person name="Zhang Z."/>
        </authorList>
    </citation>
    <scope>NUCLEOTIDE SEQUENCE</scope>
</reference>
<keyword evidence="1 2" id="KW-0238">DNA-binding</keyword>
<dbReference type="GO" id="GO:0005634">
    <property type="term" value="C:nucleus"/>
    <property type="evidence" value="ECO:0007669"/>
    <property type="project" value="UniProtKB-UniRule"/>
</dbReference>
<evidence type="ECO:0000256" key="3">
    <source>
        <dbReference type="SAM" id="MobiDB-lite"/>
    </source>
</evidence>
<dbReference type="GO" id="GO:0006357">
    <property type="term" value="P:regulation of transcription by RNA polymerase II"/>
    <property type="evidence" value="ECO:0007669"/>
    <property type="project" value="TreeGrafter"/>
</dbReference>
<evidence type="ECO:0000313" key="5">
    <source>
        <dbReference type="EMBL" id="ANA11557.1"/>
    </source>
</evidence>
<feature type="DNA-binding region" description="HMG box" evidence="2">
    <location>
        <begin position="159"/>
        <end position="222"/>
    </location>
</feature>
<dbReference type="PANTHER" id="PTHR48112">
    <property type="entry name" value="HIGH MOBILITY GROUP PROTEIN DSP1"/>
    <property type="match status" value="1"/>
</dbReference>